<reference evidence="2 3" key="1">
    <citation type="submission" date="2019-12" db="EMBL/GenBank/DDBJ databases">
        <title>Whole genome shotgun sequence of Streptomyces hygroscopicus subsp. glebosus NBRC 13786.</title>
        <authorList>
            <person name="Ichikawa N."/>
            <person name="Kimura A."/>
            <person name="Kitahashi Y."/>
            <person name="Komaki H."/>
            <person name="Tamura T."/>
        </authorList>
    </citation>
    <scope>NUCLEOTIDE SEQUENCE [LARGE SCALE GENOMIC DNA]</scope>
    <source>
        <strain evidence="2 3">NBRC 13786</strain>
    </source>
</reference>
<dbReference type="Pfam" id="PF04149">
    <property type="entry name" value="DUF397"/>
    <property type="match status" value="3"/>
</dbReference>
<sequence length="108" mass="11365">MTSAAAPHTGDDALAWFKSSYSSDEGGDCIEVAYEWRKSSHSASAGGNCVEVAYDWHKSTYSGSEGGDCLEVATCPNAIHIRDSKSPDGPMLTLSAAAWSAFLADVTK</sequence>
<evidence type="ECO:0000313" key="3">
    <source>
        <dbReference type="Proteomes" id="UP000430079"/>
    </source>
</evidence>
<dbReference type="AlphaFoldDB" id="A0A640SXP0"/>
<dbReference type="EMBL" id="BLIO01000001">
    <property type="protein sequence ID" value="GFE14185.1"/>
    <property type="molecule type" value="Genomic_DNA"/>
</dbReference>
<dbReference type="InterPro" id="IPR007278">
    <property type="entry name" value="DUF397"/>
</dbReference>
<gene>
    <name evidence="2" type="ORF">Sgleb_22320</name>
</gene>
<proteinExistence type="predicted"/>
<evidence type="ECO:0000259" key="1">
    <source>
        <dbReference type="Pfam" id="PF04149"/>
    </source>
</evidence>
<feature type="domain" description="DUF397" evidence="1">
    <location>
        <begin position="35"/>
        <end position="53"/>
    </location>
</feature>
<comment type="caution">
    <text evidence="2">The sequence shown here is derived from an EMBL/GenBank/DDBJ whole genome shotgun (WGS) entry which is preliminary data.</text>
</comment>
<feature type="domain" description="DUF397" evidence="1">
    <location>
        <begin position="55"/>
        <end position="106"/>
    </location>
</feature>
<accession>A0A640SXP0</accession>
<dbReference type="Proteomes" id="UP000430079">
    <property type="component" value="Unassembled WGS sequence"/>
</dbReference>
<dbReference type="RefSeq" id="WP_190144893.1">
    <property type="nucleotide sequence ID" value="NZ_BLIO01000001.1"/>
</dbReference>
<feature type="domain" description="DUF397" evidence="1">
    <location>
        <begin position="14"/>
        <end position="33"/>
    </location>
</feature>
<name>A0A640SXP0_9ACTN</name>
<protein>
    <recommendedName>
        <fullName evidence="1">DUF397 domain-containing protein</fullName>
    </recommendedName>
</protein>
<organism evidence="2 3">
    <name type="scientific">Streptomyces glebosus</name>
    <dbReference type="NCBI Taxonomy" id="249580"/>
    <lineage>
        <taxon>Bacteria</taxon>
        <taxon>Bacillati</taxon>
        <taxon>Actinomycetota</taxon>
        <taxon>Actinomycetes</taxon>
        <taxon>Kitasatosporales</taxon>
        <taxon>Streptomycetaceae</taxon>
        <taxon>Streptomyces</taxon>
    </lineage>
</organism>
<keyword evidence="3" id="KW-1185">Reference proteome</keyword>
<evidence type="ECO:0000313" key="2">
    <source>
        <dbReference type="EMBL" id="GFE14185.1"/>
    </source>
</evidence>